<evidence type="ECO:0000256" key="1">
    <source>
        <dbReference type="ARBA" id="ARBA00022679"/>
    </source>
</evidence>
<evidence type="ECO:0000313" key="11">
    <source>
        <dbReference type="Proteomes" id="UP000287224"/>
    </source>
</evidence>
<dbReference type="InterPro" id="IPR005929">
    <property type="entry name" value="Ribulokinase"/>
</dbReference>
<dbReference type="Pfam" id="PF00370">
    <property type="entry name" value="FGGY_N"/>
    <property type="match status" value="1"/>
</dbReference>
<dbReference type="Pfam" id="PF02782">
    <property type="entry name" value="FGGY_C"/>
    <property type="match status" value="1"/>
</dbReference>
<dbReference type="GO" id="GO:0019569">
    <property type="term" value="P:L-arabinose catabolic process to D-xylulose 5-phosphate"/>
    <property type="evidence" value="ECO:0007669"/>
    <property type="project" value="InterPro"/>
</dbReference>
<dbReference type="CDD" id="cd07781">
    <property type="entry name" value="ASKHA_NBD_FGGY_L-RBK"/>
    <property type="match status" value="1"/>
</dbReference>
<accession>A0A401ZT53</accession>
<evidence type="ECO:0000256" key="7">
    <source>
        <dbReference type="RuleBase" id="RU003733"/>
    </source>
</evidence>
<dbReference type="InterPro" id="IPR043129">
    <property type="entry name" value="ATPase_NBD"/>
</dbReference>
<name>A0A401ZT53_9CHLR</name>
<dbReference type="PANTHER" id="PTHR43435">
    <property type="entry name" value="RIBULOKINASE"/>
    <property type="match status" value="1"/>
</dbReference>
<reference evidence="11" key="1">
    <citation type="submission" date="2018-12" db="EMBL/GenBank/DDBJ databases">
        <title>Tengunoibacter tsumagoiensis gen. nov., sp. nov., Dictyobacter kobayashii sp. nov., D. alpinus sp. nov., and D. joshuensis sp. nov. and description of Dictyobacteraceae fam. nov. within the order Ktedonobacterales isolated from Tengu-no-mugimeshi.</title>
        <authorList>
            <person name="Wang C.M."/>
            <person name="Zheng Y."/>
            <person name="Sakai Y."/>
            <person name="Toyoda A."/>
            <person name="Minakuchi Y."/>
            <person name="Abe K."/>
            <person name="Yokota A."/>
            <person name="Yabe S."/>
        </authorList>
    </citation>
    <scope>NUCLEOTIDE SEQUENCE [LARGE SCALE GENOMIC DNA]</scope>
    <source>
        <strain evidence="11">S-27</strain>
    </source>
</reference>
<proteinExistence type="inferred from homology"/>
<dbReference type="OrthoDB" id="1762170at2"/>
<dbReference type="PANTHER" id="PTHR43435:SF4">
    <property type="entry name" value="FGGY CARBOHYDRATE KINASE DOMAIN-CONTAINING PROTEIN"/>
    <property type="match status" value="1"/>
</dbReference>
<keyword evidence="4" id="KW-0067">ATP-binding</keyword>
<keyword evidence="1 7" id="KW-0808">Transferase</keyword>
<feature type="domain" description="Carbohydrate kinase FGGY N-terminal" evidence="8">
    <location>
        <begin position="6"/>
        <end position="254"/>
    </location>
</feature>
<dbReference type="GO" id="GO:0019150">
    <property type="term" value="F:D-ribulokinase activity"/>
    <property type="evidence" value="ECO:0007669"/>
    <property type="project" value="TreeGrafter"/>
</dbReference>
<feature type="domain" description="Carbohydrate kinase FGGY C-terminal" evidence="9">
    <location>
        <begin position="264"/>
        <end position="454"/>
    </location>
</feature>
<comment type="caution">
    <text evidence="10">The sequence shown here is derived from an EMBL/GenBank/DDBJ whole genome shotgun (WGS) entry which is preliminary data.</text>
</comment>
<gene>
    <name evidence="10" type="ORF">KDAU_72890</name>
</gene>
<evidence type="ECO:0000259" key="8">
    <source>
        <dbReference type="Pfam" id="PF00370"/>
    </source>
</evidence>
<dbReference type="GO" id="GO:0005737">
    <property type="term" value="C:cytoplasm"/>
    <property type="evidence" value="ECO:0007669"/>
    <property type="project" value="TreeGrafter"/>
</dbReference>
<dbReference type="EMBL" id="BIFQ01000002">
    <property type="protein sequence ID" value="GCE09960.1"/>
    <property type="molecule type" value="Genomic_DNA"/>
</dbReference>
<evidence type="ECO:0000256" key="6">
    <source>
        <dbReference type="ARBA" id="ARBA00023277"/>
    </source>
</evidence>
<dbReference type="Proteomes" id="UP000287224">
    <property type="component" value="Unassembled WGS sequence"/>
</dbReference>
<keyword evidence="2" id="KW-0547">Nucleotide-binding</keyword>
<evidence type="ECO:0000259" key="9">
    <source>
        <dbReference type="Pfam" id="PF02782"/>
    </source>
</evidence>
<evidence type="ECO:0000256" key="5">
    <source>
        <dbReference type="ARBA" id="ARBA00022935"/>
    </source>
</evidence>
<keyword evidence="6" id="KW-0119">Carbohydrate metabolism</keyword>
<evidence type="ECO:0000313" key="10">
    <source>
        <dbReference type="EMBL" id="GCE09960.1"/>
    </source>
</evidence>
<dbReference type="InterPro" id="IPR000577">
    <property type="entry name" value="Carb_kinase_FGGY"/>
</dbReference>
<dbReference type="InterPro" id="IPR018483">
    <property type="entry name" value="Carb_kinase_FGGY_CS"/>
</dbReference>
<keyword evidence="5" id="KW-0054">Arabinose catabolism</keyword>
<keyword evidence="3 7" id="KW-0418">Kinase</keyword>
<dbReference type="RefSeq" id="WP_126602863.1">
    <property type="nucleotide sequence ID" value="NZ_BIFQ01000002.1"/>
</dbReference>
<dbReference type="GO" id="GO:0008741">
    <property type="term" value="F:ribulokinase activity"/>
    <property type="evidence" value="ECO:0007669"/>
    <property type="project" value="InterPro"/>
</dbReference>
<evidence type="ECO:0000256" key="4">
    <source>
        <dbReference type="ARBA" id="ARBA00022840"/>
    </source>
</evidence>
<dbReference type="InterPro" id="IPR018484">
    <property type="entry name" value="FGGY_N"/>
</dbReference>
<sequence>MENNLVLGIDAGTAGVRAGIFNLQGQSLGFSEQSYQTFYPQPGWAEQDPHHWWEALVQAIKHCLQTNNIDGQRVMGLAIDAPCNILLTSRAGEPLTRSLIWMDLRATEQARALTATNDPVLRYCGGDVPAEWPIPKALWLKQHETSLWNQDTYLVDQMGWLTWKLTGEWAVSLNCAAAKWHYRASADEATPAGWPITLLRAVGLEDLATKIPGQVLPMGAQAGELTNAAAEQLGLRPGIAVSMSGIDAHAGMVGLNVLAPGTLALITGTSTCQLVQSSSPVIDRGLWGPFESAVVVGDWTLEAGQASTGGTVRWLLDTLGGTLPAGDERYAVADAAAAAVRPGADGLTILDFWQGSRTPIKDPHARGMIWGLTPAHTPGHLLRAVYEATAYGNRHILTRLNELQIPTNQIIACGGGTRSSLWLQILADVAGLPISLTAVPDAVSLGSAICAAVGVGAYTDLRAAGQTMVQLGKTIEPDPAHQTIYDEGYARYRATYEAMTPLFQRPAPTEK</sequence>
<dbReference type="SUPFAM" id="SSF53067">
    <property type="entry name" value="Actin-like ATPase domain"/>
    <property type="match status" value="2"/>
</dbReference>
<protein>
    <submittedName>
        <fullName evidence="10">Carbohydrate kinase</fullName>
    </submittedName>
</protein>
<keyword evidence="11" id="KW-1185">Reference proteome</keyword>
<organism evidence="10 11">
    <name type="scientific">Dictyobacter aurantiacus</name>
    <dbReference type="NCBI Taxonomy" id="1936993"/>
    <lineage>
        <taxon>Bacteria</taxon>
        <taxon>Bacillati</taxon>
        <taxon>Chloroflexota</taxon>
        <taxon>Ktedonobacteria</taxon>
        <taxon>Ktedonobacterales</taxon>
        <taxon>Dictyobacteraceae</taxon>
        <taxon>Dictyobacter</taxon>
    </lineage>
</organism>
<evidence type="ECO:0000256" key="2">
    <source>
        <dbReference type="ARBA" id="ARBA00022741"/>
    </source>
</evidence>
<dbReference type="AlphaFoldDB" id="A0A401ZT53"/>
<dbReference type="GO" id="GO:0005524">
    <property type="term" value="F:ATP binding"/>
    <property type="evidence" value="ECO:0007669"/>
    <property type="project" value="UniProtKB-KW"/>
</dbReference>
<dbReference type="PROSITE" id="PS00445">
    <property type="entry name" value="FGGY_KINASES_2"/>
    <property type="match status" value="1"/>
</dbReference>
<dbReference type="PIRSF" id="PIRSF000538">
    <property type="entry name" value="GlpK"/>
    <property type="match status" value="1"/>
</dbReference>
<dbReference type="Gene3D" id="3.30.420.40">
    <property type="match status" value="2"/>
</dbReference>
<dbReference type="InterPro" id="IPR018485">
    <property type="entry name" value="FGGY_C"/>
</dbReference>
<comment type="similarity">
    <text evidence="7">Belongs to the FGGY kinase family.</text>
</comment>
<evidence type="ECO:0000256" key="3">
    <source>
        <dbReference type="ARBA" id="ARBA00022777"/>
    </source>
</evidence>